<dbReference type="AlphaFoldDB" id="A0A9P1P063"/>
<proteinExistence type="predicted"/>
<name>A0A9P1P063_9CYAN</name>
<keyword evidence="1" id="KW-0472">Membrane</keyword>
<protein>
    <submittedName>
        <fullName evidence="2">Uncharacterized protein</fullName>
    </submittedName>
</protein>
<keyword evidence="1" id="KW-1133">Transmembrane helix</keyword>
<accession>A0A9P1P063</accession>
<dbReference type="EMBL" id="FO818640">
    <property type="protein sequence ID" value="CDM94427.1"/>
    <property type="molecule type" value="Genomic_DNA"/>
</dbReference>
<dbReference type="Proteomes" id="UP000032946">
    <property type="component" value="Chromosome"/>
</dbReference>
<reference evidence="2 3" key="1">
    <citation type="submission" date="2014-02" db="EMBL/GenBank/DDBJ databases">
        <authorList>
            <person name="Genoscope - CEA"/>
        </authorList>
    </citation>
    <scope>NUCLEOTIDE SEQUENCE [LARGE SCALE GENOMIC DNA]</scope>
    <source>
        <strain evidence="2 3">PCC 8005</strain>
    </source>
</reference>
<gene>
    <name evidence="2" type="ORF">ARTHRO_12101</name>
</gene>
<sequence length="53" mass="5764">MGYVLSNTTPLVNYSGASAIQLFVAIMMILSDAPYPLPMSNHDYCGRLTHQGC</sequence>
<evidence type="ECO:0000256" key="1">
    <source>
        <dbReference type="SAM" id="Phobius"/>
    </source>
</evidence>
<evidence type="ECO:0000313" key="2">
    <source>
        <dbReference type="EMBL" id="CDM94427.1"/>
    </source>
</evidence>
<organism evidence="2 3">
    <name type="scientific">Limnospira indica PCC 8005</name>
    <dbReference type="NCBI Taxonomy" id="376219"/>
    <lineage>
        <taxon>Bacteria</taxon>
        <taxon>Bacillati</taxon>
        <taxon>Cyanobacteriota</taxon>
        <taxon>Cyanophyceae</taxon>
        <taxon>Oscillatoriophycideae</taxon>
        <taxon>Oscillatoriales</taxon>
        <taxon>Sirenicapillariaceae</taxon>
        <taxon>Limnospira</taxon>
    </lineage>
</organism>
<keyword evidence="1" id="KW-0812">Transmembrane</keyword>
<feature type="transmembrane region" description="Helical" evidence="1">
    <location>
        <begin position="12"/>
        <end position="30"/>
    </location>
</feature>
<evidence type="ECO:0000313" key="3">
    <source>
        <dbReference type="Proteomes" id="UP000032946"/>
    </source>
</evidence>
<keyword evidence="3" id="KW-1185">Reference proteome</keyword>